<dbReference type="Proteomes" id="UP000193642">
    <property type="component" value="Unassembled WGS sequence"/>
</dbReference>
<keyword evidence="3" id="KW-1185">Reference proteome</keyword>
<proteinExistence type="predicted"/>
<dbReference type="InterPro" id="IPR001138">
    <property type="entry name" value="Zn2Cys6_DnaBD"/>
</dbReference>
<evidence type="ECO:0000313" key="3">
    <source>
        <dbReference type="Proteomes" id="UP000193642"/>
    </source>
</evidence>
<dbReference type="CDD" id="cd00067">
    <property type="entry name" value="GAL4"/>
    <property type="match status" value="2"/>
</dbReference>
<evidence type="ECO:0000259" key="1">
    <source>
        <dbReference type="PROSITE" id="PS50048"/>
    </source>
</evidence>
<dbReference type="AlphaFoldDB" id="A0A1Y2BI08"/>
<feature type="domain" description="Zn(2)-C6 fungal-type" evidence="1">
    <location>
        <begin position="50"/>
        <end position="82"/>
    </location>
</feature>
<sequence>MLKTSCQPCHTGHRKCIADPNRAQPCDQCLRNGRACQYEGGPAFPPHRKTCSLCKKDERKCVAGIDDQPCNRCIRIDAKCIYLTVALTVSLPVDLEQAIKDNPLPQVHEPLQLAQSDESEEIETWDASITVLDSAGDVTILDTNPILDLYTHVLDSSQLYSFESYEMEDPDLMPTHEDWILVYTFYTRLSGVPCERGMDATALMVEYFRKPAYLRLILVCWSFFNYNDGRINDAGKYFNRARKALLRADLTPCFDLLITYGLIDSFASIRGDVGVGQHFLKLTLELIIQLRMDMDPDDSPKRKGGMPFGIGRCVITYNYAHQTIFPISFDRVKPPSQIFDPYAIFIDMTPFYHRFRLWNVMGTIKQTWINPPRKLDDLFVTAETLSAQVLTIQALIPPDLLLKAKEPMTISENDRIQFINQVTTKQKLLSFQSLLLQSSISTVFRPVMFVSALPSCRPMYLDLQRQSNIIYAINTCMESAWRIILIFEFVHSVQTKHLCSPEDSIYFNTDFNFFEAFEAMTCFWFCACRMDPIWVTLTRFGNPNSTLMRTRLGRLLGPYRHNTYGDCVIDPLVETMKLMLDEMEEMDRRTECRNLNDLFAREGTREVGIAGDTHFEALQKNPDVKVTETFCYLGLLGFNVGNNVRWPGRSEDSWRLFWKLNA</sequence>
<organism evidence="2 3">
    <name type="scientific">Rhizoclosmatium globosum</name>
    <dbReference type="NCBI Taxonomy" id="329046"/>
    <lineage>
        <taxon>Eukaryota</taxon>
        <taxon>Fungi</taxon>
        <taxon>Fungi incertae sedis</taxon>
        <taxon>Chytridiomycota</taxon>
        <taxon>Chytridiomycota incertae sedis</taxon>
        <taxon>Chytridiomycetes</taxon>
        <taxon>Chytridiales</taxon>
        <taxon>Chytriomycetaceae</taxon>
        <taxon>Rhizoclosmatium</taxon>
    </lineage>
</organism>
<dbReference type="GO" id="GO:0008270">
    <property type="term" value="F:zinc ion binding"/>
    <property type="evidence" value="ECO:0007669"/>
    <property type="project" value="InterPro"/>
</dbReference>
<dbReference type="PROSITE" id="PS50048">
    <property type="entry name" value="ZN2_CY6_FUNGAL_2"/>
    <property type="match status" value="1"/>
</dbReference>
<evidence type="ECO:0000313" key="2">
    <source>
        <dbReference type="EMBL" id="ORY34403.1"/>
    </source>
</evidence>
<reference evidence="2 3" key="1">
    <citation type="submission" date="2016-07" db="EMBL/GenBank/DDBJ databases">
        <title>Pervasive Adenine N6-methylation of Active Genes in Fungi.</title>
        <authorList>
            <consortium name="DOE Joint Genome Institute"/>
            <person name="Mondo S.J."/>
            <person name="Dannebaum R.O."/>
            <person name="Kuo R.C."/>
            <person name="Labutti K."/>
            <person name="Haridas S."/>
            <person name="Kuo A."/>
            <person name="Salamov A."/>
            <person name="Ahrendt S.R."/>
            <person name="Lipzen A."/>
            <person name="Sullivan W."/>
            <person name="Andreopoulos W.B."/>
            <person name="Clum A."/>
            <person name="Lindquist E."/>
            <person name="Daum C."/>
            <person name="Ramamoorthy G.K."/>
            <person name="Gryganskyi A."/>
            <person name="Culley D."/>
            <person name="Magnuson J.K."/>
            <person name="James T.Y."/>
            <person name="O'Malley M.A."/>
            <person name="Stajich J.E."/>
            <person name="Spatafora J.W."/>
            <person name="Visel A."/>
            <person name="Grigoriev I.V."/>
        </authorList>
    </citation>
    <scope>NUCLEOTIDE SEQUENCE [LARGE SCALE GENOMIC DNA]</scope>
    <source>
        <strain evidence="2 3">JEL800</strain>
    </source>
</reference>
<dbReference type="GO" id="GO:0000981">
    <property type="term" value="F:DNA-binding transcription factor activity, RNA polymerase II-specific"/>
    <property type="evidence" value="ECO:0007669"/>
    <property type="project" value="InterPro"/>
</dbReference>
<accession>A0A1Y2BI08</accession>
<name>A0A1Y2BI08_9FUNG</name>
<dbReference type="EMBL" id="MCGO01000063">
    <property type="protein sequence ID" value="ORY34403.1"/>
    <property type="molecule type" value="Genomic_DNA"/>
</dbReference>
<comment type="caution">
    <text evidence="2">The sequence shown here is derived from an EMBL/GenBank/DDBJ whole genome shotgun (WGS) entry which is preliminary data.</text>
</comment>
<dbReference type="SUPFAM" id="SSF57701">
    <property type="entry name" value="Zn2/Cys6 DNA-binding domain"/>
    <property type="match status" value="1"/>
</dbReference>
<gene>
    <name evidence="2" type="ORF">BCR33DRAFT_855900</name>
</gene>
<dbReference type="InterPro" id="IPR036864">
    <property type="entry name" value="Zn2-C6_fun-type_DNA-bd_sf"/>
</dbReference>
<protein>
    <recommendedName>
        <fullName evidence="1">Zn(2)-C6 fungal-type domain-containing protein</fullName>
    </recommendedName>
</protein>